<organism evidence="1 2">
    <name type="scientific">Mailhella massiliensis</name>
    <dbReference type="NCBI Taxonomy" id="1903261"/>
    <lineage>
        <taxon>Bacteria</taxon>
        <taxon>Pseudomonadati</taxon>
        <taxon>Thermodesulfobacteriota</taxon>
        <taxon>Desulfovibrionia</taxon>
        <taxon>Desulfovibrionales</taxon>
        <taxon>Desulfovibrionaceae</taxon>
        <taxon>Mailhella</taxon>
    </lineage>
</organism>
<dbReference type="SUPFAM" id="SSF89360">
    <property type="entry name" value="HesB-like domain"/>
    <property type="match status" value="1"/>
</dbReference>
<proteinExistence type="predicted"/>
<evidence type="ECO:0000313" key="1">
    <source>
        <dbReference type="EMBL" id="HJD97373.1"/>
    </source>
</evidence>
<reference evidence="1" key="1">
    <citation type="journal article" date="2021" name="PeerJ">
        <title>Extensive microbial diversity within the chicken gut microbiome revealed by metagenomics and culture.</title>
        <authorList>
            <person name="Gilroy R."/>
            <person name="Ravi A."/>
            <person name="Getino M."/>
            <person name="Pursley I."/>
            <person name="Horton D.L."/>
            <person name="Alikhan N.F."/>
            <person name="Baker D."/>
            <person name="Gharbi K."/>
            <person name="Hall N."/>
            <person name="Watson M."/>
            <person name="Adriaenssens E.M."/>
            <person name="Foster-Nyarko E."/>
            <person name="Jarju S."/>
            <person name="Secka A."/>
            <person name="Antonio M."/>
            <person name="Oren A."/>
            <person name="Chaudhuri R.R."/>
            <person name="La Ragione R."/>
            <person name="Hildebrand F."/>
            <person name="Pallen M.J."/>
        </authorList>
    </citation>
    <scope>NUCLEOTIDE SEQUENCE</scope>
    <source>
        <strain evidence="1">ChiGjej2B2-19336</strain>
    </source>
</reference>
<comment type="caution">
    <text evidence="1">The sequence shown here is derived from an EMBL/GenBank/DDBJ whole genome shotgun (WGS) entry which is preliminary data.</text>
</comment>
<dbReference type="AlphaFoldDB" id="A0A921AWE6"/>
<protein>
    <submittedName>
        <fullName evidence="1">IscA/HesB family protein</fullName>
    </submittedName>
</protein>
<dbReference type="NCBIfam" id="NF038090">
    <property type="entry name" value="IscA_HesB_Se"/>
    <property type="match status" value="1"/>
</dbReference>
<dbReference type="EMBL" id="DYZA01000142">
    <property type="protein sequence ID" value="HJD97373.1"/>
    <property type="molecule type" value="Genomic_DNA"/>
</dbReference>
<reference evidence="1" key="2">
    <citation type="submission" date="2021-09" db="EMBL/GenBank/DDBJ databases">
        <authorList>
            <person name="Gilroy R."/>
        </authorList>
    </citation>
    <scope>NUCLEOTIDE SEQUENCE</scope>
    <source>
        <strain evidence="1">ChiGjej2B2-19336</strain>
    </source>
</reference>
<evidence type="ECO:0000313" key="2">
    <source>
        <dbReference type="Proteomes" id="UP000698963"/>
    </source>
</evidence>
<dbReference type="OrthoDB" id="5460919at2"/>
<sequence>MFTLTESARTELDAFFADKEKSAIRLYLAPGGCSGPRIGLALDEPNEQDFVTEQDGYTFCATKELWATIGGATVDASPMGFLVTPEIPLPSMGGCGCSSCGTGTCGGGCHH</sequence>
<name>A0A921AWE6_9BACT</name>
<gene>
    <name evidence="1" type="ORF">K8W16_06985</name>
</gene>
<dbReference type="Gene3D" id="2.60.300.12">
    <property type="entry name" value="HesB-like domain"/>
    <property type="match status" value="1"/>
</dbReference>
<dbReference type="Proteomes" id="UP000698963">
    <property type="component" value="Unassembled WGS sequence"/>
</dbReference>
<dbReference type="InterPro" id="IPR035903">
    <property type="entry name" value="HesB-like_dom_sf"/>
</dbReference>
<dbReference type="RefSeq" id="WP_077072445.1">
    <property type="nucleotide sequence ID" value="NZ_CALUWX010000023.1"/>
</dbReference>
<accession>A0A921AWE6</accession>